<dbReference type="eggNOG" id="COG3520">
    <property type="taxonomic scope" value="Bacteria"/>
</dbReference>
<protein>
    <submittedName>
        <fullName evidence="1">Type VI secretion protein, VC_A0111 family</fullName>
    </submittedName>
</protein>
<dbReference type="InterPro" id="IPR010732">
    <property type="entry name" value="T6SS_TssG-like"/>
</dbReference>
<dbReference type="Pfam" id="PF06996">
    <property type="entry name" value="T6SS_TssG"/>
    <property type="match status" value="1"/>
</dbReference>
<dbReference type="HOGENOM" id="CLU_048238_0_1_7"/>
<dbReference type="AlphaFoldDB" id="F3YX73"/>
<name>F3YX73_DESAF</name>
<accession>F3YX73</accession>
<keyword evidence="2" id="KW-1185">Reference proteome</keyword>
<sequence length="355" mass="39608">MAGESRRQAPDLKGDLLGQGRSYSFIQAVRLLRLLEQDGRGADPESFLAGKIMARPLLSLGFPATDISSIEELGEGQASFYRITATFMGLYGASSPLPTFYTEDLLDEASEDSSISRDFLDILNTPFYRLFYRCWSKYRWWTKIYDEQDPEYVGRLLCLVGLGHDGLRSKLPFAFRLLRYAGLLTQFPRSALGLATLLADALNIPSLSVVPLIPRRVRIPQDQVCRLGAQATTLGEDCHLGSETMDCMSAFRITTGPLTEDRYHGLLSGEPDAVLLGSLVEFYLQQPLECDLELSLARDQVQPARLGEDTWSRLGEDTWMFCGQYPEAAAAARFPVEQGQSSARIHHRQQEGCCT</sequence>
<organism evidence="1 2">
    <name type="scientific">Desulfocurvibacter africanus subsp. africanus str. Walvis Bay</name>
    <dbReference type="NCBI Taxonomy" id="690850"/>
    <lineage>
        <taxon>Bacteria</taxon>
        <taxon>Pseudomonadati</taxon>
        <taxon>Thermodesulfobacteriota</taxon>
        <taxon>Desulfovibrionia</taxon>
        <taxon>Desulfovibrionales</taxon>
        <taxon>Desulfovibrionaceae</taxon>
        <taxon>Desulfocurvibacter</taxon>
    </lineage>
</organism>
<proteinExistence type="predicted"/>
<evidence type="ECO:0000313" key="2">
    <source>
        <dbReference type="Proteomes" id="UP000007844"/>
    </source>
</evidence>
<dbReference type="PANTHER" id="PTHR35564">
    <property type="match status" value="1"/>
</dbReference>
<dbReference type="Proteomes" id="UP000007844">
    <property type="component" value="Chromosome"/>
</dbReference>
<dbReference type="RefSeq" id="WP_014260286.1">
    <property type="nucleotide sequence ID" value="NC_016629.1"/>
</dbReference>
<dbReference type="NCBIfam" id="TIGR03347">
    <property type="entry name" value="VI_chp_1"/>
    <property type="match status" value="1"/>
</dbReference>
<dbReference type="STRING" id="690850.Desaf_2245"/>
<evidence type="ECO:0000313" key="1">
    <source>
        <dbReference type="EMBL" id="EGJ50571.1"/>
    </source>
</evidence>
<gene>
    <name evidence="1" type="ORF">Desaf_2245</name>
</gene>
<dbReference type="PANTHER" id="PTHR35564:SF3">
    <property type="entry name" value="TYPE VI SECRETION SYSTEM BASEPLATE SUBUNIT TSSG"/>
    <property type="match status" value="1"/>
</dbReference>
<dbReference type="KEGG" id="daf:Desaf_2245"/>
<dbReference type="EMBL" id="CP003221">
    <property type="protein sequence ID" value="EGJ50571.1"/>
    <property type="molecule type" value="Genomic_DNA"/>
</dbReference>
<reference evidence="1 2" key="1">
    <citation type="journal article" date="2011" name="J. Bacteriol.">
        <title>Genome sequence of the mercury-methylating and pleomorphic Desulfovibrio africanus Strain Walvis Bay.</title>
        <authorList>
            <person name="Brown S.D."/>
            <person name="Wall J.D."/>
            <person name="Kucken A.M."/>
            <person name="Gilmour C.C."/>
            <person name="Podar M."/>
            <person name="Brandt C.C."/>
            <person name="Teshima H."/>
            <person name="Detter J.C."/>
            <person name="Han C.S."/>
            <person name="Land M.L."/>
            <person name="Lucas S."/>
            <person name="Han J."/>
            <person name="Pennacchio L."/>
            <person name="Nolan M."/>
            <person name="Pitluck S."/>
            <person name="Woyke T."/>
            <person name="Goodwin L."/>
            <person name="Palumbo A.V."/>
            <person name="Elias D.A."/>
        </authorList>
    </citation>
    <scope>NUCLEOTIDE SEQUENCE [LARGE SCALE GENOMIC DNA]</scope>
    <source>
        <strain evidence="1 2">Walvis Bay</strain>
    </source>
</reference>